<feature type="compositionally biased region" description="Basic residues" evidence="1">
    <location>
        <begin position="48"/>
        <end position="67"/>
    </location>
</feature>
<feature type="region of interest" description="Disordered" evidence="1">
    <location>
        <begin position="37"/>
        <end position="67"/>
    </location>
</feature>
<evidence type="ECO:0000256" key="1">
    <source>
        <dbReference type="SAM" id="MobiDB-lite"/>
    </source>
</evidence>
<accession>A0A8H7QTT4</accession>
<proteinExistence type="predicted"/>
<gene>
    <name evidence="3" type="ORF">INT47_006686</name>
</gene>
<dbReference type="EMBL" id="JAEPRD010000125">
    <property type="protein sequence ID" value="KAG2197623.1"/>
    <property type="molecule type" value="Genomic_DNA"/>
</dbReference>
<evidence type="ECO:0008006" key="5">
    <source>
        <dbReference type="Google" id="ProtNLM"/>
    </source>
</evidence>
<feature type="chain" id="PRO_5034409741" description="Phase-change related protein" evidence="2">
    <location>
        <begin position="21"/>
        <end position="67"/>
    </location>
</feature>
<feature type="signal peptide" evidence="2">
    <location>
        <begin position="1"/>
        <end position="20"/>
    </location>
</feature>
<comment type="caution">
    <text evidence="3">The sequence shown here is derived from an EMBL/GenBank/DDBJ whole genome shotgun (WGS) entry which is preliminary data.</text>
</comment>
<protein>
    <recommendedName>
        <fullName evidence="5">Phase-change related protein</fullName>
    </recommendedName>
</protein>
<evidence type="ECO:0000256" key="2">
    <source>
        <dbReference type="SAM" id="SignalP"/>
    </source>
</evidence>
<sequence length="67" mass="6825">MKTFSVITAFLLFAILQVWASPVSEAEEVVTQGFNEVTEAGHGGHGGGHGHGHGGHGHGHGGHGHGH</sequence>
<dbReference type="AlphaFoldDB" id="A0A8H7QTT4"/>
<keyword evidence="4" id="KW-1185">Reference proteome</keyword>
<keyword evidence="2" id="KW-0732">Signal</keyword>
<evidence type="ECO:0000313" key="3">
    <source>
        <dbReference type="EMBL" id="KAG2197623.1"/>
    </source>
</evidence>
<dbReference type="Proteomes" id="UP000603453">
    <property type="component" value="Unassembled WGS sequence"/>
</dbReference>
<reference evidence="3" key="1">
    <citation type="submission" date="2020-12" db="EMBL/GenBank/DDBJ databases">
        <title>Metabolic potential, ecology and presence of endohyphal bacteria is reflected in genomic diversity of Mucoromycotina.</title>
        <authorList>
            <person name="Muszewska A."/>
            <person name="Okrasinska A."/>
            <person name="Steczkiewicz K."/>
            <person name="Drgas O."/>
            <person name="Orlowska M."/>
            <person name="Perlinska-Lenart U."/>
            <person name="Aleksandrzak-Piekarczyk T."/>
            <person name="Szatraj K."/>
            <person name="Zielenkiewicz U."/>
            <person name="Pilsyk S."/>
            <person name="Malc E."/>
            <person name="Mieczkowski P."/>
            <person name="Kruszewska J.S."/>
            <person name="Biernat P."/>
            <person name="Pawlowska J."/>
        </authorList>
    </citation>
    <scope>NUCLEOTIDE SEQUENCE</scope>
    <source>
        <strain evidence="3">WA0000017839</strain>
    </source>
</reference>
<organism evidence="3 4">
    <name type="scientific">Mucor saturninus</name>
    <dbReference type="NCBI Taxonomy" id="64648"/>
    <lineage>
        <taxon>Eukaryota</taxon>
        <taxon>Fungi</taxon>
        <taxon>Fungi incertae sedis</taxon>
        <taxon>Mucoromycota</taxon>
        <taxon>Mucoromycotina</taxon>
        <taxon>Mucoromycetes</taxon>
        <taxon>Mucorales</taxon>
        <taxon>Mucorineae</taxon>
        <taxon>Mucoraceae</taxon>
        <taxon>Mucor</taxon>
    </lineage>
</organism>
<evidence type="ECO:0000313" key="4">
    <source>
        <dbReference type="Proteomes" id="UP000603453"/>
    </source>
</evidence>
<name>A0A8H7QTT4_9FUNG</name>